<keyword evidence="3" id="KW-1185">Reference proteome</keyword>
<keyword evidence="1" id="KW-0472">Membrane</keyword>
<protein>
    <submittedName>
        <fullName evidence="2">Uncharacterized protein</fullName>
    </submittedName>
</protein>
<evidence type="ECO:0000313" key="3">
    <source>
        <dbReference type="Proteomes" id="UP000244240"/>
    </source>
</evidence>
<keyword evidence="1" id="KW-1133">Transmembrane helix</keyword>
<feature type="transmembrane region" description="Helical" evidence="1">
    <location>
        <begin position="9"/>
        <end position="26"/>
    </location>
</feature>
<dbReference type="EMBL" id="QBKR01000043">
    <property type="protein sequence ID" value="PTX48891.1"/>
    <property type="molecule type" value="Genomic_DNA"/>
</dbReference>
<sequence>MKKWMGMGIGYYALCISVFWTGYMWLTERYQIFNGPVDAAGREPFFHWVKAFGILLIVPLGFLMVAAGVLTYRHSSPRPRLWITVLLGMLLAVPAAFEVFFGLVLFILFFHGFA</sequence>
<feature type="transmembrane region" description="Helical" evidence="1">
    <location>
        <begin position="82"/>
        <end position="110"/>
    </location>
</feature>
<proteinExistence type="predicted"/>
<keyword evidence="1" id="KW-0812">Transmembrane</keyword>
<organism evidence="2 3">
    <name type="scientific">Melghirimyces profundicolus</name>
    <dbReference type="NCBI Taxonomy" id="1242148"/>
    <lineage>
        <taxon>Bacteria</taxon>
        <taxon>Bacillati</taxon>
        <taxon>Bacillota</taxon>
        <taxon>Bacilli</taxon>
        <taxon>Bacillales</taxon>
        <taxon>Thermoactinomycetaceae</taxon>
        <taxon>Melghirimyces</taxon>
    </lineage>
</organism>
<evidence type="ECO:0000256" key="1">
    <source>
        <dbReference type="SAM" id="Phobius"/>
    </source>
</evidence>
<comment type="caution">
    <text evidence="2">The sequence shown here is derived from an EMBL/GenBank/DDBJ whole genome shotgun (WGS) entry which is preliminary data.</text>
</comment>
<dbReference type="AlphaFoldDB" id="A0A2T6AYK2"/>
<reference evidence="2 3" key="1">
    <citation type="submission" date="2018-04" db="EMBL/GenBank/DDBJ databases">
        <title>Genomic Encyclopedia of Archaeal and Bacterial Type Strains, Phase II (KMG-II): from individual species to whole genera.</title>
        <authorList>
            <person name="Goeker M."/>
        </authorList>
    </citation>
    <scope>NUCLEOTIDE SEQUENCE [LARGE SCALE GENOMIC DNA]</scope>
    <source>
        <strain evidence="2 3">DSM 45787</strain>
    </source>
</reference>
<evidence type="ECO:0000313" key="2">
    <source>
        <dbReference type="EMBL" id="PTX48891.1"/>
    </source>
</evidence>
<accession>A0A2T6AYK2</accession>
<feature type="transmembrane region" description="Helical" evidence="1">
    <location>
        <begin position="46"/>
        <end position="70"/>
    </location>
</feature>
<dbReference type="Proteomes" id="UP000244240">
    <property type="component" value="Unassembled WGS sequence"/>
</dbReference>
<name>A0A2T6AYK2_9BACL</name>
<dbReference type="RefSeq" id="WP_108026605.1">
    <property type="nucleotide sequence ID" value="NZ_QBKR01000043.1"/>
</dbReference>
<gene>
    <name evidence="2" type="ORF">C8P63_14312</name>
</gene>
<dbReference type="OrthoDB" id="2991255at2"/>